<evidence type="ECO:0000256" key="7">
    <source>
        <dbReference type="ARBA" id="ARBA00022884"/>
    </source>
</evidence>
<evidence type="ECO:0000313" key="18">
    <source>
        <dbReference type="Proteomes" id="UP000886611"/>
    </source>
</evidence>
<evidence type="ECO:0000256" key="1">
    <source>
        <dbReference type="ARBA" id="ARBA00004322"/>
    </source>
</evidence>
<dbReference type="InterPro" id="IPR051101">
    <property type="entry name" value="ZC3H12/N4BP1_RNase_Reg"/>
</dbReference>
<feature type="compositionally biased region" description="Polar residues" evidence="11">
    <location>
        <begin position="257"/>
        <end position="273"/>
    </location>
</feature>
<feature type="compositionally biased region" description="Polar residues" evidence="11">
    <location>
        <begin position="347"/>
        <end position="359"/>
    </location>
</feature>
<dbReference type="FunFam" id="3.40.50.11980:FF:000001">
    <property type="entry name" value="ZC3H12A isoform 1"/>
    <property type="match status" value="1"/>
</dbReference>
<comment type="caution">
    <text evidence="17">The sequence shown here is derived from an EMBL/GenBank/DDBJ whole genome shotgun (WGS) entry which is preliminary data.</text>
</comment>
<dbReference type="GO" id="GO:0004518">
    <property type="term" value="F:nuclease activity"/>
    <property type="evidence" value="ECO:0007669"/>
    <property type="project" value="UniProtKB-KW"/>
</dbReference>
<feature type="region of interest" description="Disordered" evidence="11">
    <location>
        <begin position="663"/>
        <end position="693"/>
    </location>
</feature>
<dbReference type="EMBL" id="JAATIS010000147">
    <property type="protein sequence ID" value="KAG2470113.1"/>
    <property type="molecule type" value="Genomic_DNA"/>
</dbReference>
<dbReference type="AlphaFoldDB" id="A0A8X8BTQ9"/>
<evidence type="ECO:0000259" key="13">
    <source>
        <dbReference type="Pfam" id="PF23050"/>
    </source>
</evidence>
<dbReference type="GeneID" id="120535191"/>
<evidence type="ECO:0000259" key="12">
    <source>
        <dbReference type="Pfam" id="PF11977"/>
    </source>
</evidence>
<evidence type="ECO:0000256" key="8">
    <source>
        <dbReference type="ARBA" id="ARBA00023242"/>
    </source>
</evidence>
<feature type="domain" description="N4BP1 UBA-like" evidence="15">
    <location>
        <begin position="300"/>
        <end position="339"/>
    </location>
</feature>
<evidence type="ECO:0000259" key="16">
    <source>
        <dbReference type="Pfam" id="PF23054"/>
    </source>
</evidence>
<dbReference type="OrthoDB" id="392925at2759"/>
<keyword evidence="5" id="KW-0378">Hydrolase</keyword>
<dbReference type="InterPro" id="IPR056578">
    <property type="entry name" value="UBA_N4BP1_C"/>
</dbReference>
<evidence type="ECO:0000256" key="9">
    <source>
        <dbReference type="ARBA" id="ARBA00038274"/>
    </source>
</evidence>
<dbReference type="Pfam" id="PF23054">
    <property type="entry name" value="UBA_N4BP1_C"/>
    <property type="match status" value="1"/>
</dbReference>
<evidence type="ECO:0000256" key="6">
    <source>
        <dbReference type="ARBA" id="ARBA00022859"/>
    </source>
</evidence>
<evidence type="ECO:0000259" key="15">
    <source>
        <dbReference type="Pfam" id="PF23053"/>
    </source>
</evidence>
<feature type="region of interest" description="Disordered" evidence="11">
    <location>
        <begin position="230"/>
        <end position="279"/>
    </location>
</feature>
<comment type="similarity">
    <text evidence="9">Belongs to the N4BP1 family.</text>
</comment>
<gene>
    <name evidence="17" type="primary">N4bp1</name>
    <name evidence="17" type="ORF">GTO96_0022457</name>
</gene>
<dbReference type="InterPro" id="IPR021869">
    <property type="entry name" value="RNase_Zc3h12_NYN"/>
</dbReference>
<feature type="domain" description="N4BP1 first type I KH-domain" evidence="13">
    <location>
        <begin position="11"/>
        <end position="80"/>
    </location>
</feature>
<dbReference type="CDD" id="cd18728">
    <property type="entry name" value="PIN_N4BP1-like"/>
    <property type="match status" value="1"/>
</dbReference>
<dbReference type="PANTHER" id="PTHR12876:SF26">
    <property type="entry name" value="NEDD4-BINDING PROTEIN 1"/>
    <property type="match status" value="1"/>
</dbReference>
<dbReference type="Pfam" id="PF23053">
    <property type="entry name" value="UBA_N4BP1"/>
    <property type="match status" value="1"/>
</dbReference>
<dbReference type="CDD" id="cd09032">
    <property type="entry name" value="KH-I_N4BP1_like_rpt1"/>
    <property type="match status" value="1"/>
</dbReference>
<organism evidence="17 18">
    <name type="scientific">Polypterus senegalus</name>
    <name type="common">Senegal bichir</name>
    <dbReference type="NCBI Taxonomy" id="55291"/>
    <lineage>
        <taxon>Eukaryota</taxon>
        <taxon>Metazoa</taxon>
        <taxon>Chordata</taxon>
        <taxon>Craniata</taxon>
        <taxon>Vertebrata</taxon>
        <taxon>Euteleostomi</taxon>
        <taxon>Actinopterygii</taxon>
        <taxon>Polypteriformes</taxon>
        <taxon>Polypteridae</taxon>
        <taxon>Polypterus</taxon>
    </lineage>
</organism>
<feature type="non-terminal residue" evidence="17">
    <location>
        <position position="736"/>
    </location>
</feature>
<keyword evidence="4" id="KW-0540">Nuclease</keyword>
<keyword evidence="7" id="KW-0694">RNA-binding</keyword>
<dbReference type="InterPro" id="IPR056630">
    <property type="entry name" value="KH_N4BP1_2nd"/>
</dbReference>
<dbReference type="GO" id="GO:0005730">
    <property type="term" value="C:nucleolus"/>
    <property type="evidence" value="ECO:0007669"/>
    <property type="project" value="UniProtKB-SubCell"/>
</dbReference>
<dbReference type="Pfam" id="PF11977">
    <property type="entry name" value="RNase_Zc3h12a"/>
    <property type="match status" value="1"/>
</dbReference>
<protein>
    <recommendedName>
        <fullName evidence="10">NEDD4-binding protein 1</fullName>
    </recommendedName>
</protein>
<evidence type="ECO:0000256" key="10">
    <source>
        <dbReference type="ARBA" id="ARBA00039336"/>
    </source>
</evidence>
<feature type="region of interest" description="Disordered" evidence="11">
    <location>
        <begin position="347"/>
        <end position="385"/>
    </location>
</feature>
<dbReference type="GO" id="GO:0003723">
    <property type="term" value="F:RNA binding"/>
    <property type="evidence" value="ECO:0007669"/>
    <property type="project" value="UniProtKB-KW"/>
</dbReference>
<evidence type="ECO:0000256" key="2">
    <source>
        <dbReference type="ARBA" id="ARBA00004604"/>
    </source>
</evidence>
<comment type="subcellular location">
    <subcellularLocation>
        <location evidence="1">Nucleus</location>
        <location evidence="1">PML body</location>
    </subcellularLocation>
    <subcellularLocation>
        <location evidence="2">Nucleus</location>
        <location evidence="2">Nucleolus</location>
    </subcellularLocation>
</comment>
<dbReference type="GO" id="GO:0016787">
    <property type="term" value="F:hydrolase activity"/>
    <property type="evidence" value="ECO:0007669"/>
    <property type="project" value="UniProtKB-KW"/>
</dbReference>
<keyword evidence="8" id="KW-0539">Nucleus</keyword>
<evidence type="ECO:0000256" key="11">
    <source>
        <dbReference type="SAM" id="MobiDB-lite"/>
    </source>
</evidence>
<name>A0A8X8BTQ9_POLSE</name>
<feature type="domain" description="N4BP1 C-terminal UBA" evidence="16">
    <location>
        <begin position="691"/>
        <end position="736"/>
    </location>
</feature>
<dbReference type="GO" id="GO:0016605">
    <property type="term" value="C:PML body"/>
    <property type="evidence" value="ECO:0007669"/>
    <property type="project" value="UniProtKB-SubCell"/>
</dbReference>
<dbReference type="GO" id="GO:0032435">
    <property type="term" value="P:negative regulation of proteasomal ubiquitin-dependent protein catabolic process"/>
    <property type="evidence" value="ECO:0007669"/>
    <property type="project" value="TreeGrafter"/>
</dbReference>
<dbReference type="Pfam" id="PF23052">
    <property type="entry name" value="KH_N4BP1_2nd"/>
    <property type="match status" value="1"/>
</dbReference>
<dbReference type="RefSeq" id="XP_039618792.1">
    <property type="nucleotide sequence ID" value="XM_039762858.1"/>
</dbReference>
<dbReference type="PANTHER" id="PTHR12876">
    <property type="entry name" value="N4BP1-RELATED"/>
    <property type="match status" value="1"/>
</dbReference>
<reference evidence="17 18" key="1">
    <citation type="journal article" date="2021" name="Cell">
        <title>Tracing the genetic footprints of vertebrate landing in non-teleost ray-finned fishes.</title>
        <authorList>
            <person name="Bi X."/>
            <person name="Wang K."/>
            <person name="Yang L."/>
            <person name="Pan H."/>
            <person name="Jiang H."/>
            <person name="Wei Q."/>
            <person name="Fang M."/>
            <person name="Yu H."/>
            <person name="Zhu C."/>
            <person name="Cai Y."/>
            <person name="He Y."/>
            <person name="Gan X."/>
            <person name="Zeng H."/>
            <person name="Yu D."/>
            <person name="Zhu Y."/>
            <person name="Jiang H."/>
            <person name="Qiu Q."/>
            <person name="Yang H."/>
            <person name="Zhang Y.E."/>
            <person name="Wang W."/>
            <person name="Zhu M."/>
            <person name="He S."/>
            <person name="Zhang G."/>
        </authorList>
    </citation>
    <scope>NUCLEOTIDE SEQUENCE [LARGE SCALE GENOMIC DNA]</scope>
    <source>
        <strain evidence="17">Bchr_013</strain>
    </source>
</reference>
<feature type="compositionally biased region" description="Basic and acidic residues" evidence="11">
    <location>
        <begin position="235"/>
        <end position="254"/>
    </location>
</feature>
<evidence type="ECO:0000256" key="4">
    <source>
        <dbReference type="ARBA" id="ARBA00022722"/>
    </source>
</evidence>
<dbReference type="Proteomes" id="UP000886611">
    <property type="component" value="Unassembled WGS sequence"/>
</dbReference>
<sequence length="736" mass="83230">MVTIGQELLTDEFAVPETQQTLLKETVTSRLQRLFRVHLNVFNPSERGLLAEESRQIWVQLRGDRDAVRRAKEYVKGLCHPELEETETYPKDMHCIFDGADKFFLHAILQASSADVLVVQTGLLHIRGTAEAVIMAKSQVQQMVKLFQDRPCLPPELDILVKKDFRNFVESHSDKYAMELMLLPSSLKQELLTLSQGTMPTEAVTLVAAQADRSKAGTPVTELTNQILDTVLSDPTRERPPCKRRSSSCEERSTKRQFSSEVSSPCTSLQTDGDASESDDSVMFVNSSVTKEVSPETNYKCLVNFFKTMGYQQDIVVKVIDEMGQMAEPLVLLDRIAQESLRQTESCSKAKESLNQAGSSRAFKTRDSPSLVVQTQSPEDVETDGPFIDLTQTEHNFIARGNSKQHITQNSVTATHQLRGSCLEHPIVSPPLQGAPTTVTHKSFRSSIETNASPVTGDKRFKESLKTPYKLILENKPGREELKHIIIDGSNVAMTHGLHKYFSCRGIAIAVQYFWRYGHRHITVFVPQWRLRYDPLTTEKHFLHELQEMGVLSLTPARMVCGKRIASHDDRFLLHLAEKTDGIIVTNDNLQEFQHESESWKNIIKNRLLQYTFVEDIFMVPDDPLGKHGPRLDTFLCKDSRCNTQLEPRGQFPFLPRQIQTPVPSQHHASSASAHYPIQKFPPENPGPPTRSALETKGLRQQLYDIFPEQKQKIDSVLSAHPYMRDLNALSAMVLD</sequence>
<dbReference type="GO" id="GO:0031397">
    <property type="term" value="P:negative regulation of protein ubiquitination"/>
    <property type="evidence" value="ECO:0007669"/>
    <property type="project" value="TreeGrafter"/>
</dbReference>
<evidence type="ECO:0000313" key="17">
    <source>
        <dbReference type="EMBL" id="KAG2470113.1"/>
    </source>
</evidence>
<feature type="domain" description="RNase NYN" evidence="12">
    <location>
        <begin position="482"/>
        <end position="633"/>
    </location>
</feature>
<dbReference type="InterPro" id="IPR056629">
    <property type="entry name" value="KH_N4BP1_1st"/>
</dbReference>
<accession>A0A8X8BTQ9</accession>
<keyword evidence="6" id="KW-0391">Immunity</keyword>
<keyword evidence="18" id="KW-1185">Reference proteome</keyword>
<evidence type="ECO:0000256" key="3">
    <source>
        <dbReference type="ARBA" id="ARBA00022588"/>
    </source>
</evidence>
<feature type="domain" description="N4BP1 second type I KH-domain" evidence="14">
    <location>
        <begin position="81"/>
        <end position="196"/>
    </location>
</feature>
<dbReference type="GO" id="GO:0045087">
    <property type="term" value="P:innate immune response"/>
    <property type="evidence" value="ECO:0007669"/>
    <property type="project" value="UniProtKB-KW"/>
</dbReference>
<feature type="non-terminal residue" evidence="17">
    <location>
        <position position="1"/>
    </location>
</feature>
<evidence type="ECO:0000256" key="5">
    <source>
        <dbReference type="ARBA" id="ARBA00022801"/>
    </source>
</evidence>
<dbReference type="Gene3D" id="3.40.50.11980">
    <property type="match status" value="1"/>
</dbReference>
<dbReference type="InterPro" id="IPR056631">
    <property type="entry name" value="UBA_N4BP1"/>
</dbReference>
<evidence type="ECO:0000259" key="14">
    <source>
        <dbReference type="Pfam" id="PF23052"/>
    </source>
</evidence>
<keyword evidence="3" id="KW-0399">Innate immunity</keyword>
<proteinExistence type="inferred from homology"/>
<dbReference type="Pfam" id="PF23050">
    <property type="entry name" value="KH_N4BP1_1st"/>
    <property type="match status" value="1"/>
</dbReference>